<evidence type="ECO:0000313" key="2">
    <source>
        <dbReference type="EMBL" id="EFM24570.1"/>
    </source>
</evidence>
<dbReference type="CDD" id="cd02976">
    <property type="entry name" value="NrdH"/>
    <property type="match status" value="1"/>
</dbReference>
<dbReference type="SUPFAM" id="SSF52833">
    <property type="entry name" value="Thioredoxin-like"/>
    <property type="match status" value="1"/>
</dbReference>
<organism evidence="2 3">
    <name type="scientific">Peptoniphilus duerdenii ATCC BAA-1640</name>
    <dbReference type="NCBI Taxonomy" id="862517"/>
    <lineage>
        <taxon>Bacteria</taxon>
        <taxon>Bacillati</taxon>
        <taxon>Bacillota</taxon>
        <taxon>Tissierellia</taxon>
        <taxon>Tissierellales</taxon>
        <taxon>Peptoniphilaceae</taxon>
        <taxon>Peptoniphilus</taxon>
    </lineage>
</organism>
<dbReference type="InterPro" id="IPR036249">
    <property type="entry name" value="Thioredoxin-like_sf"/>
</dbReference>
<dbReference type="OrthoDB" id="9795531at2"/>
<protein>
    <submittedName>
        <fullName evidence="2">Glutaredoxin</fullName>
    </submittedName>
</protein>
<evidence type="ECO:0000313" key="3">
    <source>
        <dbReference type="Proteomes" id="UP000003280"/>
    </source>
</evidence>
<dbReference type="EMBL" id="AEEH01000051">
    <property type="protein sequence ID" value="EFM24570.1"/>
    <property type="molecule type" value="Genomic_DNA"/>
</dbReference>
<dbReference type="PROSITE" id="PS00195">
    <property type="entry name" value="GLUTAREDOXIN_1"/>
    <property type="match status" value="1"/>
</dbReference>
<accession>E0NNR7</accession>
<dbReference type="Gene3D" id="3.40.30.10">
    <property type="entry name" value="Glutaredoxin"/>
    <property type="match status" value="1"/>
</dbReference>
<proteinExistence type="predicted"/>
<dbReference type="PANTHER" id="PTHR43968">
    <property type="match status" value="1"/>
</dbReference>
<dbReference type="eggNOG" id="COG0695">
    <property type="taxonomic scope" value="Bacteria"/>
</dbReference>
<reference evidence="2 3" key="1">
    <citation type="submission" date="2010-07" db="EMBL/GenBank/DDBJ databases">
        <authorList>
            <person name="Muzny D."/>
            <person name="Qin X."/>
            <person name="Deng J."/>
            <person name="Jiang H."/>
            <person name="Liu Y."/>
            <person name="Qu J."/>
            <person name="Song X.-Z."/>
            <person name="Zhang L."/>
            <person name="Thornton R."/>
            <person name="Coyle M."/>
            <person name="Francisco L."/>
            <person name="Jackson L."/>
            <person name="Javaid M."/>
            <person name="Korchina V."/>
            <person name="Kovar C."/>
            <person name="Mata R."/>
            <person name="Mathew T."/>
            <person name="Ngo R."/>
            <person name="Nguyen L."/>
            <person name="Nguyen N."/>
            <person name="Okwuonu G."/>
            <person name="Ongeri F."/>
            <person name="Pham C."/>
            <person name="Simmons D."/>
            <person name="Wilczek-Boney K."/>
            <person name="Hale W."/>
            <person name="Jakkamsetti A."/>
            <person name="Pham P."/>
            <person name="Ruth R."/>
            <person name="San Lucas F."/>
            <person name="Warren J."/>
            <person name="Zhang J."/>
            <person name="Zhao Z."/>
            <person name="Zhou C."/>
            <person name="Zhu D."/>
            <person name="Lee S."/>
            <person name="Bess C."/>
            <person name="Blankenburg K."/>
            <person name="Forbes L."/>
            <person name="Fu Q."/>
            <person name="Gubbala S."/>
            <person name="Hirani K."/>
            <person name="Jayaseelan J.C."/>
            <person name="Lara F."/>
            <person name="Munidasa M."/>
            <person name="Palculict T."/>
            <person name="Patil S."/>
            <person name="Pu L.-L."/>
            <person name="Saada N."/>
            <person name="Tang L."/>
            <person name="Weissenberger G."/>
            <person name="Zhu Y."/>
            <person name="Hemphill L."/>
            <person name="Shang Y."/>
            <person name="Youmans B."/>
            <person name="Ayvaz T."/>
            <person name="Ross M."/>
            <person name="Santibanez J."/>
            <person name="Aqrawi P."/>
            <person name="Gross S."/>
            <person name="Joshi V."/>
            <person name="Fowler G."/>
            <person name="Nazareth L."/>
            <person name="Reid J."/>
            <person name="Worley K."/>
            <person name="Petrosino J."/>
            <person name="Highlander S."/>
            <person name="Gibbs R."/>
        </authorList>
    </citation>
    <scope>NUCLEOTIDE SEQUENCE [LARGE SCALE GENOMIC DNA]</scope>
    <source>
        <strain evidence="2 3">ATCC BAA-1640</strain>
    </source>
</reference>
<dbReference type="PROSITE" id="PS51354">
    <property type="entry name" value="GLUTAREDOXIN_2"/>
    <property type="match status" value="1"/>
</dbReference>
<dbReference type="HOGENOM" id="CLU_026126_8_1_9"/>
<dbReference type="PANTHER" id="PTHR43968:SF6">
    <property type="entry name" value="GLUTATHIONE S-TRANSFERASE OMEGA"/>
    <property type="match status" value="1"/>
</dbReference>
<dbReference type="InterPro" id="IPR011767">
    <property type="entry name" value="GLR_AS"/>
</dbReference>
<dbReference type="InterPro" id="IPR050983">
    <property type="entry name" value="GST_Omega/HSP26"/>
</dbReference>
<dbReference type="Proteomes" id="UP000003280">
    <property type="component" value="Unassembled WGS sequence"/>
</dbReference>
<feature type="domain" description="GST N-terminal" evidence="1">
    <location>
        <begin position="2"/>
        <end position="80"/>
    </location>
</feature>
<dbReference type="AlphaFoldDB" id="E0NNR7"/>
<dbReference type="RefSeq" id="WP_008902581.1">
    <property type="nucleotide sequence ID" value="NZ_GL397071.1"/>
</dbReference>
<comment type="caution">
    <text evidence="2">The sequence shown here is derived from an EMBL/GenBank/DDBJ whole genome shotgun (WGS) entry which is preliminary data.</text>
</comment>
<gene>
    <name evidence="2" type="ORF">HMPREF9225_1806</name>
</gene>
<dbReference type="PROSITE" id="PS50404">
    <property type="entry name" value="GST_NTER"/>
    <property type="match status" value="1"/>
</dbReference>
<sequence>MNKFTLYVGTICPYCKRVERFIEDNGIKGVEIKNIDTDPEARDHLIKFGGKRQVPCLMYDDKYLYESLDIINYLKEHGER</sequence>
<dbReference type="InterPro" id="IPR002109">
    <property type="entry name" value="Glutaredoxin"/>
</dbReference>
<dbReference type="STRING" id="862517.HMPREF9225_1806"/>
<dbReference type="GO" id="GO:0005737">
    <property type="term" value="C:cytoplasm"/>
    <property type="evidence" value="ECO:0007669"/>
    <property type="project" value="TreeGrafter"/>
</dbReference>
<name>E0NNR7_9FIRM</name>
<keyword evidence="3" id="KW-1185">Reference proteome</keyword>
<dbReference type="Pfam" id="PF00462">
    <property type="entry name" value="Glutaredoxin"/>
    <property type="match status" value="1"/>
</dbReference>
<dbReference type="InterPro" id="IPR004045">
    <property type="entry name" value="Glutathione_S-Trfase_N"/>
</dbReference>
<evidence type="ECO:0000259" key="1">
    <source>
        <dbReference type="PROSITE" id="PS50404"/>
    </source>
</evidence>